<dbReference type="SUPFAM" id="SSF46785">
    <property type="entry name" value="Winged helix' DNA-binding domain"/>
    <property type="match status" value="1"/>
</dbReference>
<dbReference type="SUPFAM" id="SSF55811">
    <property type="entry name" value="Nudix"/>
    <property type="match status" value="1"/>
</dbReference>
<keyword evidence="3" id="KW-1185">Reference proteome</keyword>
<dbReference type="Proteomes" id="UP000008366">
    <property type="component" value="Unassembled WGS sequence"/>
</dbReference>
<accession>K6WQJ5</accession>
<proteinExistence type="predicted"/>
<gene>
    <name evidence="2" type="ORF">KILIM_004_01590</name>
</gene>
<dbReference type="InterPro" id="IPR011213">
    <property type="entry name" value="NMN_biosyn"/>
</dbReference>
<dbReference type="Gene3D" id="1.10.10.10">
    <property type="entry name" value="Winged helix-like DNA-binding domain superfamily/Winged helix DNA-binding domain"/>
    <property type="match status" value="1"/>
</dbReference>
<dbReference type="CDD" id="cd18873">
    <property type="entry name" value="NUDIX_NadM_like"/>
    <property type="match status" value="1"/>
</dbReference>
<comment type="caution">
    <text evidence="2">The sequence shown here is derived from an EMBL/GenBank/DDBJ whole genome shotgun (WGS) entry which is preliminary data.</text>
</comment>
<dbReference type="InterPro" id="IPR015797">
    <property type="entry name" value="NUDIX_hydrolase-like_dom_sf"/>
</dbReference>
<dbReference type="STRING" id="1184609.KILIM_004_01590"/>
<dbReference type="InterPro" id="IPR036388">
    <property type="entry name" value="WH-like_DNA-bd_sf"/>
</dbReference>
<dbReference type="Gene3D" id="3.90.79.10">
    <property type="entry name" value="Nucleoside Triphosphate Pyrophosphohydrolase"/>
    <property type="match status" value="1"/>
</dbReference>
<dbReference type="Pfam" id="PF21906">
    <property type="entry name" value="WHD_NrtR"/>
    <property type="match status" value="1"/>
</dbReference>
<protein>
    <recommendedName>
        <fullName evidence="1">NrtR DNA-binding winged helix domain-containing protein</fullName>
    </recommendedName>
</protein>
<name>K6WQJ5_9MICO</name>
<reference evidence="2 3" key="1">
    <citation type="submission" date="2012-08" db="EMBL/GenBank/DDBJ databases">
        <title>Whole genome shotgun sequence of Kineosphaera limosa NBRC 100340.</title>
        <authorList>
            <person name="Yoshida I."/>
            <person name="Isaki S."/>
            <person name="Hosoyama A."/>
            <person name="Tsuchikane K."/>
            <person name="Katsumata H."/>
            <person name="Ando Y."/>
            <person name="Ohji S."/>
            <person name="Hamada M."/>
            <person name="Tamura T."/>
            <person name="Yamazoe A."/>
            <person name="Yamazaki S."/>
            <person name="Fujita N."/>
        </authorList>
    </citation>
    <scope>NUCLEOTIDE SEQUENCE [LARGE SCALE GENOMIC DNA]</scope>
    <source>
        <strain evidence="2 3">NBRC 100340</strain>
    </source>
</reference>
<sequence length="316" mass="34703">MSTELVAVVVAVRQGDPQVLTRSTPDGPALPSGPLRIAHRSLQAGTRAWVETQTGLQLGHVEQLYTFADSERVDASAAHSHRVISVAYLGLTRSADRQNGWSGWYRHFPWEDRRLGAGDPARSALVGALMDWAGTDPDSADDRRARCGIAFGLAGADWLPDLCLQRYELLWEAGLVAEAARGRSGELDGAQPAWVTDPSLADPAISGVPLPHDHRRILATGMARLRATIQYRPVVFELLPDAFTLGELQACVEAVAGAQVHTQNFRRLIQQQELVEETGEVDSSTGGRPARLFRFRRQVHAHRQLIGTKLPLPRRR</sequence>
<dbReference type="PIRSF" id="PIRSF019423">
    <property type="entry name" value="NMN_biosyn"/>
    <property type="match status" value="1"/>
</dbReference>
<dbReference type="InterPro" id="IPR036390">
    <property type="entry name" value="WH_DNA-bd_sf"/>
</dbReference>
<organism evidence="2 3">
    <name type="scientific">Kineosphaera limosa NBRC 100340</name>
    <dbReference type="NCBI Taxonomy" id="1184609"/>
    <lineage>
        <taxon>Bacteria</taxon>
        <taxon>Bacillati</taxon>
        <taxon>Actinomycetota</taxon>
        <taxon>Actinomycetes</taxon>
        <taxon>Micrococcales</taxon>
        <taxon>Dermatophilaceae</taxon>
        <taxon>Kineosphaera</taxon>
    </lineage>
</organism>
<dbReference type="InterPro" id="IPR054105">
    <property type="entry name" value="WHD_NrtR"/>
</dbReference>
<evidence type="ECO:0000313" key="3">
    <source>
        <dbReference type="Proteomes" id="UP000008366"/>
    </source>
</evidence>
<dbReference type="AlphaFoldDB" id="K6WQJ5"/>
<dbReference type="EMBL" id="BAHD01000004">
    <property type="protein sequence ID" value="GAB94367.1"/>
    <property type="molecule type" value="Genomic_DNA"/>
</dbReference>
<feature type="domain" description="NrtR DNA-binding winged helix" evidence="1">
    <location>
        <begin position="235"/>
        <end position="295"/>
    </location>
</feature>
<evidence type="ECO:0000259" key="1">
    <source>
        <dbReference type="Pfam" id="PF21906"/>
    </source>
</evidence>
<dbReference type="eggNOG" id="COG4111">
    <property type="taxonomic scope" value="Bacteria"/>
</dbReference>
<evidence type="ECO:0000313" key="2">
    <source>
        <dbReference type="EMBL" id="GAB94367.1"/>
    </source>
</evidence>